<feature type="region of interest" description="Disordered" evidence="1">
    <location>
        <begin position="1199"/>
        <end position="1219"/>
    </location>
</feature>
<name>A0A0F4LVR5_9LACO</name>
<protein>
    <submittedName>
        <fullName evidence="2">Uncharacterized protein</fullName>
    </submittedName>
</protein>
<keyword evidence="3" id="KW-1185">Reference proteome</keyword>
<feature type="region of interest" description="Disordered" evidence="1">
    <location>
        <begin position="689"/>
        <end position="714"/>
    </location>
</feature>
<sequence length="1551" mass="171893">MKQTKKLYQILYLMVFVCLGLGSYSTAEADDLLGNSRPNIMDLASSMLPSRLNIDSYKAGIPVSPQRYLDEAKEQYTSKQVQNNLTKSYQAPTSTDMRTKDPIHKFNERDIVLSKDGTTAHVYTVRGYLQALYDTRRYVDSSGNDSSDSVDSVATSSSIKTVKIENDLDFGVVMGNGGGGPTNSNTMPDKYPENNKDTYDMDYHTVNFFHLHNRDYTADGYNPCHVMHGKFTIDGQGHYINFADYGTAIYSTDKLKDTDYQEDWQFKNAHLYEVDFYGVFSANKGHSHASNIENGHAGETGYDYTRVTYGPNIDFTGAQLTWSTVDSDCLQIDIEGKVTARSVPFYKYNGYIYKTHSSSGDQQIFQAYRVFFKSGSDFTGYSVNSNCIETSGAPVTIDGKQEPSRVTLQDGAKVELHPHGFSGEYMQDETKNAGIAMRASQSQLVLNGSAKLNIICDTEPVITSGINPGSTEETYLDTYNKSQFSSDQSSSDQLKIHHYPESSKNSTSDKDQKLRACGAWYMGSNSKIQFKPNVDGDSPQFNTEARAPLQDGHNLIYLQSGIADLNHGAFTVKGSDLGSYTGSLMKIAQNATINVAKGGDFQISGDGSNRITLLEAGNSFGVSINNPKNVSLDLRKNTQRVGQGNSDTFFNGKSTNSGNASNIVTTSSTSTNGNAPVIDARDISLQAEGDSTTSPFKAGKYPPQQPGADNTGNLVDLGMNPEKDSEGQVKEYPKGVVATNKAQYGDAPKKVQRVQLPFVQDLIYATNLLNGTNKIYLYSKNIERDADHFSKAMKEMGGKEFDYVKFSGLNTSQLTRYPLGITPGFGEINGQVTTVKNNDSSNDDIDPNPPKIRLVLTGVQDEATKKTFNIDLGTMFNKKAGFWGYYESGDPKKPVEVEVTPDLIKADGSLDTNNPGTEISDSDSRPRYLDDETEKKAGDKGDSNSVVTWHDKNNFTINLSQAFKKYNAYAEDYNKNHESGKLPKLDYPDVPDNPNDPKMTEAQKQQWKKFKDALKNATFSLSTVTNFQESRATNIKVAPFYFNIDDNRSDNPDHVYLLGQTILLPIYYVDGNENVKGLHFQGSIVDKDNKPVIMDNKELTNVKFPEIPFNDKLRNKELFKKVPLGTGLTQPDKLKGASEATFTVKIQGNDVNKSSGTAISYWPTDRNKTVDYQYKLLRLPYFQAQSIIKDKTKKKLKFDGEPQYPNFKPTATDADTSETGHKGTGFYTVETRFEALADQPVSSIKFDHLNSDSNVTNVVDNEHPVTVNMKSSAFDKTITLNVNNSSNLSGDTLTPADFGLDSTDFPKATTFTFTHYFKFNSTAPYTTFQLGSDRMLNESLNYPDQILGKSEALKGYIAGADSGTGDTQDTKALKLQVPTEITFGDYLAFSKAAHRDGYRYSKNGQVVKGQSLKITNENSKSIQASLNAQLVGLPIFHIEEINDETTRVIKTVKEYFGYQMAFPIKDDNGDDNYEPINMEPSIVYSGNIPGGQPLDLTDKVANNFYFRTLKNDPLYLSAAEATHWKKFFGTKEGEGNDKLFINWTLVSSLNN</sequence>
<dbReference type="STRING" id="1218492.JG30_06530"/>
<accession>A0A0F4LVR5</accession>
<dbReference type="OrthoDB" id="2326315at2"/>
<dbReference type="RefSeq" id="WP_046316142.1">
    <property type="nucleotide sequence ID" value="NZ_JBHSZT010000001.1"/>
</dbReference>
<evidence type="ECO:0000313" key="3">
    <source>
        <dbReference type="Proteomes" id="UP000033558"/>
    </source>
</evidence>
<dbReference type="EMBL" id="JXJQ01000006">
    <property type="protein sequence ID" value="KJY62438.1"/>
    <property type="molecule type" value="Genomic_DNA"/>
</dbReference>
<feature type="compositionally biased region" description="Basic and acidic residues" evidence="1">
    <location>
        <begin position="922"/>
        <end position="942"/>
    </location>
</feature>
<comment type="caution">
    <text evidence="2">The sequence shown here is derived from an EMBL/GenBank/DDBJ whole genome shotgun (WGS) entry which is preliminary data.</text>
</comment>
<evidence type="ECO:0000313" key="2">
    <source>
        <dbReference type="EMBL" id="KJY62438.1"/>
    </source>
</evidence>
<gene>
    <name evidence="2" type="ORF">JG30_06530</name>
</gene>
<organism evidence="2 3">
    <name type="scientific">Bombilactobacillus mellifer</name>
    <dbReference type="NCBI Taxonomy" id="1218492"/>
    <lineage>
        <taxon>Bacteria</taxon>
        <taxon>Bacillati</taxon>
        <taxon>Bacillota</taxon>
        <taxon>Bacilli</taxon>
        <taxon>Lactobacillales</taxon>
        <taxon>Lactobacillaceae</taxon>
        <taxon>Bombilactobacillus</taxon>
    </lineage>
</organism>
<dbReference type="HOGENOM" id="CLU_246345_0_0_9"/>
<reference evidence="2 3" key="1">
    <citation type="submission" date="2015-01" db="EMBL/GenBank/DDBJ databases">
        <title>Comparative genomics of the lactic acid bacteria isolated from the honey bee gut.</title>
        <authorList>
            <person name="Ellegaard K.M."/>
            <person name="Tamarit D."/>
            <person name="Javelind E."/>
            <person name="Olofsson T."/>
            <person name="Andersson S.G."/>
            <person name="Vasquez A."/>
        </authorList>
    </citation>
    <scope>NUCLEOTIDE SEQUENCE [LARGE SCALE GENOMIC DNA]</scope>
    <source>
        <strain evidence="2 3">Bin4</strain>
    </source>
</reference>
<dbReference type="Proteomes" id="UP000033558">
    <property type="component" value="Unassembled WGS sequence"/>
</dbReference>
<feature type="compositionally biased region" description="Polar residues" evidence="1">
    <location>
        <begin position="910"/>
        <end position="919"/>
    </location>
</feature>
<proteinExistence type="predicted"/>
<dbReference type="PATRIC" id="fig|1218492.5.peg.789"/>
<feature type="region of interest" description="Disordered" evidence="1">
    <location>
        <begin position="905"/>
        <end position="945"/>
    </location>
</feature>
<evidence type="ECO:0000256" key="1">
    <source>
        <dbReference type="SAM" id="MobiDB-lite"/>
    </source>
</evidence>